<reference evidence="1 2" key="1">
    <citation type="submission" date="2016-11" db="EMBL/GenBank/DDBJ databases">
        <title>Mixed transmission modes and dynamic genome evolution in an obligate animal-bacterial symbiosis.</title>
        <authorList>
            <person name="Russell S.L."/>
            <person name="Corbett-Detig R.B."/>
            <person name="Cavanaugh C.M."/>
        </authorList>
    </citation>
    <scope>NUCLEOTIDE SEQUENCE [LARGE SCALE GENOMIC DNA]</scope>
    <source>
        <strain evidence="1">Sveles-Q1</strain>
    </source>
</reference>
<gene>
    <name evidence="1" type="ORF">BOW53_12810</name>
</gene>
<proteinExistence type="predicted"/>
<dbReference type="AlphaFoldDB" id="A0A1T2L247"/>
<comment type="caution">
    <text evidence="1">The sequence shown here is derived from an EMBL/GenBank/DDBJ whole genome shotgun (WGS) entry which is preliminary data.</text>
</comment>
<sequence>MKYHNQFNRLLAAAILFLTLLMTGCVVDKPANGDLSARIIIKFTPEVAAPADNAYMAQLGEGTEATLKYIRATSGGAHLLYAGSLTDMAHLNRLIERLNNREDTIYAELDARRKTAK</sequence>
<name>A0A1T2L247_9GAMM</name>
<evidence type="ECO:0000313" key="2">
    <source>
        <dbReference type="Proteomes" id="UP000191110"/>
    </source>
</evidence>
<accession>A0A1T2L247</accession>
<organism evidence="1 2">
    <name type="scientific">Solemya pervernicosa gill symbiont</name>
    <dbReference type="NCBI Taxonomy" id="642797"/>
    <lineage>
        <taxon>Bacteria</taxon>
        <taxon>Pseudomonadati</taxon>
        <taxon>Pseudomonadota</taxon>
        <taxon>Gammaproteobacteria</taxon>
        <taxon>sulfur-oxidizing symbionts</taxon>
    </lineage>
</organism>
<evidence type="ECO:0000313" key="1">
    <source>
        <dbReference type="EMBL" id="OOZ39175.1"/>
    </source>
</evidence>
<dbReference type="Proteomes" id="UP000191110">
    <property type="component" value="Unassembled WGS sequence"/>
</dbReference>
<dbReference type="PROSITE" id="PS51257">
    <property type="entry name" value="PROKAR_LIPOPROTEIN"/>
    <property type="match status" value="1"/>
</dbReference>
<keyword evidence="2" id="KW-1185">Reference proteome</keyword>
<dbReference type="RefSeq" id="WP_078484481.1">
    <property type="nucleotide sequence ID" value="NZ_MPRL01000058.1"/>
</dbReference>
<protein>
    <submittedName>
        <fullName evidence="1">Uncharacterized protein</fullName>
    </submittedName>
</protein>
<dbReference type="EMBL" id="MPRL01000058">
    <property type="protein sequence ID" value="OOZ39175.1"/>
    <property type="molecule type" value="Genomic_DNA"/>
</dbReference>
<dbReference type="OrthoDB" id="9790784at2"/>